<dbReference type="PATRIC" id="fig|1704032.3.peg.1167"/>
<dbReference type="SMART" id="SM00382">
    <property type="entry name" value="AAA"/>
    <property type="match status" value="1"/>
</dbReference>
<dbReference type="Pfam" id="PF12399">
    <property type="entry name" value="BCA_ABC_TP_C"/>
    <property type="match status" value="1"/>
</dbReference>
<dbReference type="Gene3D" id="3.40.50.300">
    <property type="entry name" value="P-loop containing nucleotide triphosphate hydrolases"/>
    <property type="match status" value="1"/>
</dbReference>
<dbReference type="GO" id="GO:0005524">
    <property type="term" value="F:ATP binding"/>
    <property type="evidence" value="ECO:0007669"/>
    <property type="project" value="UniProtKB-KW"/>
</dbReference>
<dbReference type="InterPro" id="IPR003439">
    <property type="entry name" value="ABC_transporter-like_ATP-bd"/>
</dbReference>
<proteinExistence type="predicted"/>
<protein>
    <recommendedName>
        <fullName evidence="4">ABC transporter domain-containing protein</fullName>
    </recommendedName>
</protein>
<dbReference type="GO" id="GO:0005304">
    <property type="term" value="F:L-valine transmembrane transporter activity"/>
    <property type="evidence" value="ECO:0007669"/>
    <property type="project" value="TreeGrafter"/>
</dbReference>
<dbReference type="AlphaFoldDB" id="A0A0S7XQW4"/>
<dbReference type="CDD" id="cd03219">
    <property type="entry name" value="ABC_Mj1267_LivG_branched"/>
    <property type="match status" value="1"/>
</dbReference>
<evidence type="ECO:0000259" key="4">
    <source>
        <dbReference type="PROSITE" id="PS50893"/>
    </source>
</evidence>
<reference evidence="5 6" key="1">
    <citation type="journal article" date="2015" name="Microbiome">
        <title>Genomic resolution of linkages in carbon, nitrogen, and sulfur cycling among widespread estuary sediment bacteria.</title>
        <authorList>
            <person name="Baker B.J."/>
            <person name="Lazar C.S."/>
            <person name="Teske A.P."/>
            <person name="Dick G.J."/>
        </authorList>
    </citation>
    <scope>NUCLEOTIDE SEQUENCE [LARGE SCALE GENOMIC DNA]</scope>
    <source>
        <strain evidence="5">DG_56</strain>
    </source>
</reference>
<dbReference type="EMBL" id="LIZY01000018">
    <property type="protein sequence ID" value="KPJ64587.1"/>
    <property type="molecule type" value="Genomic_DNA"/>
</dbReference>
<dbReference type="PANTHER" id="PTHR45772:SF7">
    <property type="entry name" value="AMINO ACID ABC TRANSPORTER ATP-BINDING PROTEIN"/>
    <property type="match status" value="1"/>
</dbReference>
<dbReference type="GO" id="GO:0016887">
    <property type="term" value="F:ATP hydrolysis activity"/>
    <property type="evidence" value="ECO:0007669"/>
    <property type="project" value="InterPro"/>
</dbReference>
<organism evidence="5 6">
    <name type="scientific">candidate division KD3-62 bacterium DG_56</name>
    <dbReference type="NCBI Taxonomy" id="1704032"/>
    <lineage>
        <taxon>Bacteria</taxon>
        <taxon>candidate division KD3-62</taxon>
    </lineage>
</organism>
<dbReference type="GO" id="GO:0015188">
    <property type="term" value="F:L-isoleucine transmembrane transporter activity"/>
    <property type="evidence" value="ECO:0007669"/>
    <property type="project" value="TreeGrafter"/>
</dbReference>
<dbReference type="InterPro" id="IPR027417">
    <property type="entry name" value="P-loop_NTPase"/>
</dbReference>
<dbReference type="GO" id="GO:0015192">
    <property type="term" value="F:L-phenylalanine transmembrane transporter activity"/>
    <property type="evidence" value="ECO:0007669"/>
    <property type="project" value="TreeGrafter"/>
</dbReference>
<evidence type="ECO:0000256" key="2">
    <source>
        <dbReference type="ARBA" id="ARBA00022741"/>
    </source>
</evidence>
<dbReference type="GO" id="GO:0005886">
    <property type="term" value="C:plasma membrane"/>
    <property type="evidence" value="ECO:0007669"/>
    <property type="project" value="TreeGrafter"/>
</dbReference>
<dbReference type="GO" id="GO:1903806">
    <property type="term" value="P:L-isoleucine import across plasma membrane"/>
    <property type="evidence" value="ECO:0007669"/>
    <property type="project" value="TreeGrafter"/>
</dbReference>
<keyword evidence="1" id="KW-0813">Transport</keyword>
<dbReference type="PROSITE" id="PS50893">
    <property type="entry name" value="ABC_TRANSPORTER_2"/>
    <property type="match status" value="1"/>
</dbReference>
<dbReference type="PANTHER" id="PTHR45772">
    <property type="entry name" value="CONSERVED COMPONENT OF ABC TRANSPORTER FOR NATURAL AMINO ACIDS-RELATED"/>
    <property type="match status" value="1"/>
</dbReference>
<dbReference type="InterPro" id="IPR051120">
    <property type="entry name" value="ABC_AA/LPS_Transport"/>
</dbReference>
<dbReference type="FunFam" id="3.40.50.300:FF:000421">
    <property type="entry name" value="Branched-chain amino acid ABC transporter ATP-binding protein"/>
    <property type="match status" value="1"/>
</dbReference>
<dbReference type="GO" id="GO:1903805">
    <property type="term" value="P:L-valine import across plasma membrane"/>
    <property type="evidence" value="ECO:0007669"/>
    <property type="project" value="TreeGrafter"/>
</dbReference>
<dbReference type="GO" id="GO:0015808">
    <property type="term" value="P:L-alanine transport"/>
    <property type="evidence" value="ECO:0007669"/>
    <property type="project" value="TreeGrafter"/>
</dbReference>
<name>A0A0S7XQW4_9BACT</name>
<comment type="caution">
    <text evidence="5">The sequence shown here is derived from an EMBL/GenBank/DDBJ whole genome shotgun (WGS) entry which is preliminary data.</text>
</comment>
<gene>
    <name evidence="5" type="ORF">AMK68_01245</name>
</gene>
<dbReference type="Proteomes" id="UP000052020">
    <property type="component" value="Unassembled WGS sequence"/>
</dbReference>
<evidence type="ECO:0000313" key="5">
    <source>
        <dbReference type="EMBL" id="KPJ64587.1"/>
    </source>
</evidence>
<dbReference type="Pfam" id="PF00005">
    <property type="entry name" value="ABC_tran"/>
    <property type="match status" value="1"/>
</dbReference>
<feature type="domain" description="ABC transporter" evidence="4">
    <location>
        <begin position="6"/>
        <end position="254"/>
    </location>
</feature>
<dbReference type="InterPro" id="IPR032823">
    <property type="entry name" value="BCA_ABC_TP_C"/>
</dbReference>
<evidence type="ECO:0000313" key="6">
    <source>
        <dbReference type="Proteomes" id="UP000052020"/>
    </source>
</evidence>
<accession>A0A0S7XQW4</accession>
<evidence type="ECO:0000256" key="3">
    <source>
        <dbReference type="ARBA" id="ARBA00022840"/>
    </source>
</evidence>
<evidence type="ECO:0000256" key="1">
    <source>
        <dbReference type="ARBA" id="ARBA00022448"/>
    </source>
</evidence>
<sequence length="256" mass="27753">MTQPVLEVRDLVRRFGGLVAVDRVTFDVAPGSIKAMIGPNGAGKTTIFNVLTGVLPADEGAFSIAGNRADGLASHQIAALGLARTFQNVELFHNMSILENVMVGCHTRTRSSLVSAALRLPAMRQEERAMRERALRAIEFVGLDPTRAEEEAGSLSFGQQRILEIARALAAEPSMLLLDEPAAGLSTREKARLADLLRALCDRGITLFLVDHDMELVMQVSEDVLVLDRGRKIAEGTPREVQRDPEVIGAYLGEGL</sequence>
<dbReference type="InterPro" id="IPR003593">
    <property type="entry name" value="AAA+_ATPase"/>
</dbReference>
<dbReference type="GO" id="GO:0042941">
    <property type="term" value="P:D-alanine transmembrane transport"/>
    <property type="evidence" value="ECO:0007669"/>
    <property type="project" value="TreeGrafter"/>
</dbReference>
<keyword evidence="2" id="KW-0547">Nucleotide-binding</keyword>
<keyword evidence="3" id="KW-0067">ATP-binding</keyword>
<dbReference type="SUPFAM" id="SSF52540">
    <property type="entry name" value="P-loop containing nucleoside triphosphate hydrolases"/>
    <property type="match status" value="1"/>
</dbReference>